<feature type="transmembrane region" description="Helical" evidence="12">
    <location>
        <begin position="243"/>
        <end position="260"/>
    </location>
</feature>
<dbReference type="GO" id="GO:0005249">
    <property type="term" value="F:voltage-gated potassium channel activity"/>
    <property type="evidence" value="ECO:0007669"/>
    <property type="project" value="InterPro"/>
</dbReference>
<evidence type="ECO:0000256" key="1">
    <source>
        <dbReference type="ARBA" id="ARBA00004651"/>
    </source>
</evidence>
<evidence type="ECO:0000313" key="15">
    <source>
        <dbReference type="Ensembl" id="ENSUMAP00000030765"/>
    </source>
</evidence>
<evidence type="ECO:0000256" key="9">
    <source>
        <dbReference type="ARBA" id="ARBA00023303"/>
    </source>
</evidence>
<feature type="transmembrane region" description="Helical" evidence="12">
    <location>
        <begin position="272"/>
        <end position="298"/>
    </location>
</feature>
<keyword evidence="3" id="KW-1003">Cell membrane</keyword>
<feature type="domain" description="Potassium channel" evidence="14">
    <location>
        <begin position="222"/>
        <end position="293"/>
    </location>
</feature>
<dbReference type="GeneTree" id="ENSGT00940000160093"/>
<dbReference type="Gene3D" id="1.10.287.70">
    <property type="match status" value="1"/>
</dbReference>
<keyword evidence="12" id="KW-1133">Transmembrane helix</keyword>
<dbReference type="GO" id="GO:0008076">
    <property type="term" value="C:voltage-gated potassium channel complex"/>
    <property type="evidence" value="ECO:0007669"/>
    <property type="project" value="TreeGrafter"/>
</dbReference>
<proteinExistence type="predicted"/>
<keyword evidence="6" id="KW-0851">Voltage-gated channel</keyword>
<keyword evidence="9" id="KW-0407">Ion channel</keyword>
<evidence type="ECO:0000256" key="5">
    <source>
        <dbReference type="ARBA" id="ARBA00022826"/>
    </source>
</evidence>
<dbReference type="Gene3D" id="6.10.140.1910">
    <property type="match status" value="1"/>
</dbReference>
<comment type="subcellular location">
    <subcellularLocation>
        <location evidence="1">Cell membrane</location>
        <topology evidence="1">Multi-pass membrane protein</topology>
    </subcellularLocation>
</comment>
<reference evidence="15" key="1">
    <citation type="submission" date="2019-03" db="UniProtKB">
        <authorList>
            <consortium name="Ensembl"/>
        </authorList>
    </citation>
    <scope>IDENTIFICATION</scope>
</reference>
<evidence type="ECO:0000256" key="4">
    <source>
        <dbReference type="ARBA" id="ARBA00022538"/>
    </source>
</evidence>
<evidence type="ECO:0000256" key="7">
    <source>
        <dbReference type="ARBA" id="ARBA00022958"/>
    </source>
</evidence>
<dbReference type="InterPro" id="IPR013099">
    <property type="entry name" value="K_chnl_dom"/>
</dbReference>
<keyword evidence="2" id="KW-0813">Transport</keyword>
<feature type="region of interest" description="Disordered" evidence="11">
    <location>
        <begin position="1"/>
        <end position="31"/>
    </location>
</feature>
<sequence>MPGTPSPAARPGRVFGAPGAGLPEVPQDPAEAQSSWCCPARAPAGRQRTRWGRARVSTGAAGLWGSGLLLPLDSLVVSTPGASRVARTPRRGVVCGPLSSSPHHVLCAAPPGALDPALGLGFLLVFSCLVLSVFSTIKEYEKSSEGALYILVSPWRDVQPQRWWSAVCPPFARKPFCVIGEARGVQAGCQPGEGRGCMLAREAGRDCGLAELVTAWYIGFLCLILASFLVYLAEKGENDHFDTYADALWWGLITLTTIGYGDKYPQTWNGRLLAATFTLIGVSFFALPAGILGSGFALKVQEQHRQKHFEKRRNPAAGLIQSAWRFYATNLSRTDLHSTWQYYERTVTVPMYRLIPPLNQLELLRNLKSKSGLTFRSEPQPEPSPSQKVSLKDRVFSSPRGVAAKGKGSPQAQTVRRSPSADQSLEDSPSKVPKSWSFGDRSRARQAFRIKGAASRQNSEEASLPGEDIAEDNKSCNCEFVTEDLTPGLKVSIRARKFKESLRPYDVMDVIEQYSAGHLDMLSRIKNLQSRQEPHPCLPSLGLGGRVLLGQSRRVVPGGGVPQGPAWGWGAARGFHTRPPQSGRWWTGLRGYGGQPCLLLPLGHSLAPHQPYVGTLPCPHVVCLFLLSLPSHPPAPAVVGERVCVHSHACAHTCCANAHTCVHVYGANAHTCVHVFGYLWSLIGACVHTCVCVRVSCARTHIHMVCMRVVCACASVYAVPRAHVCVSRAHFCACVLGMG</sequence>
<feature type="transmembrane region" description="Helical" evidence="12">
    <location>
        <begin position="117"/>
        <end position="137"/>
    </location>
</feature>
<name>A0A452VAY7_URSMA</name>
<dbReference type="PANTHER" id="PTHR47735:SF4">
    <property type="entry name" value="POTASSIUM VOLTAGE-GATED CHANNEL SUBFAMILY KQT MEMBER 2"/>
    <property type="match status" value="1"/>
</dbReference>
<dbReference type="PRINTS" id="PR00169">
    <property type="entry name" value="KCHANNEL"/>
</dbReference>
<evidence type="ECO:0000256" key="8">
    <source>
        <dbReference type="ARBA" id="ARBA00023065"/>
    </source>
</evidence>
<keyword evidence="4" id="KW-0633">Potassium transport</keyword>
<keyword evidence="7" id="KW-0630">Potassium</keyword>
<protein>
    <submittedName>
        <fullName evidence="15">Potassium voltage-gated channel subfamily Q member 2</fullName>
    </submittedName>
</protein>
<organism evidence="15">
    <name type="scientific">Ursus maritimus</name>
    <name type="common">Polar bear</name>
    <name type="synonym">Thalarctos maritimus</name>
    <dbReference type="NCBI Taxonomy" id="29073"/>
    <lineage>
        <taxon>Eukaryota</taxon>
        <taxon>Metazoa</taxon>
        <taxon>Chordata</taxon>
        <taxon>Craniata</taxon>
        <taxon>Vertebrata</taxon>
        <taxon>Euteleostomi</taxon>
        <taxon>Mammalia</taxon>
        <taxon>Eutheria</taxon>
        <taxon>Laurasiatheria</taxon>
        <taxon>Carnivora</taxon>
        <taxon>Caniformia</taxon>
        <taxon>Ursidae</taxon>
        <taxon>Ursus</taxon>
    </lineage>
</organism>
<evidence type="ECO:0000256" key="11">
    <source>
        <dbReference type="SAM" id="MobiDB-lite"/>
    </source>
</evidence>
<dbReference type="AlphaFoldDB" id="A0A452VAY7"/>
<evidence type="ECO:0000256" key="3">
    <source>
        <dbReference type="ARBA" id="ARBA00022475"/>
    </source>
</evidence>
<dbReference type="Pfam" id="PF03520">
    <property type="entry name" value="KCNQ_channel"/>
    <property type="match status" value="1"/>
</dbReference>
<keyword evidence="12" id="KW-0472">Membrane</keyword>
<gene>
    <name evidence="15" type="primary">KCNQ2</name>
</gene>
<feature type="compositionally biased region" description="Polar residues" evidence="11">
    <location>
        <begin position="410"/>
        <end position="427"/>
    </location>
</feature>
<evidence type="ECO:0000256" key="2">
    <source>
        <dbReference type="ARBA" id="ARBA00022448"/>
    </source>
</evidence>
<evidence type="ECO:0000256" key="10">
    <source>
        <dbReference type="ARBA" id="ARBA00034430"/>
    </source>
</evidence>
<dbReference type="SUPFAM" id="SSF81324">
    <property type="entry name" value="Voltage-gated potassium channels"/>
    <property type="match status" value="1"/>
</dbReference>
<dbReference type="Pfam" id="PF07885">
    <property type="entry name" value="Ion_trans_2"/>
    <property type="match status" value="1"/>
</dbReference>
<feature type="transmembrane region" description="Helical" evidence="12">
    <location>
        <begin position="208"/>
        <end position="231"/>
    </location>
</feature>
<keyword evidence="8" id="KW-0406">Ion transport</keyword>
<accession>A0A452VAY7</accession>
<dbReference type="Ensembl" id="ENSUMAT00000036366.1">
    <property type="protein sequence ID" value="ENSUMAP00000030765.1"/>
    <property type="gene ID" value="ENSUMAG00000022217.1"/>
</dbReference>
<feature type="region of interest" description="Disordered" evidence="11">
    <location>
        <begin position="450"/>
        <end position="469"/>
    </location>
</feature>
<keyword evidence="12" id="KW-0812">Transmembrane</keyword>
<feature type="region of interest" description="Disordered" evidence="11">
    <location>
        <begin position="373"/>
        <end position="440"/>
    </location>
</feature>
<evidence type="ECO:0000256" key="12">
    <source>
        <dbReference type="SAM" id="Phobius"/>
    </source>
</evidence>
<keyword evidence="5" id="KW-0631">Potassium channel</keyword>
<dbReference type="PANTHER" id="PTHR47735">
    <property type="entry name" value="POTASSIUM VOLTAGE-GATED CHANNEL SUBFAMILY KQT MEMBER 4"/>
    <property type="match status" value="1"/>
</dbReference>
<evidence type="ECO:0000259" key="14">
    <source>
        <dbReference type="Pfam" id="PF07885"/>
    </source>
</evidence>
<feature type="domain" description="Potassium channel voltage dependent KCNQ C-terminal" evidence="13">
    <location>
        <begin position="418"/>
        <end position="531"/>
    </location>
</feature>
<comment type="catalytic activity">
    <reaction evidence="10">
        <text>K(+)(in) = K(+)(out)</text>
        <dbReference type="Rhea" id="RHEA:29463"/>
        <dbReference type="ChEBI" id="CHEBI:29103"/>
    </reaction>
</comment>
<evidence type="ECO:0000259" key="13">
    <source>
        <dbReference type="Pfam" id="PF03520"/>
    </source>
</evidence>
<dbReference type="InterPro" id="IPR013821">
    <property type="entry name" value="K_chnl_volt-dep_KCNQ_C"/>
</dbReference>
<evidence type="ECO:0000256" key="6">
    <source>
        <dbReference type="ARBA" id="ARBA00022882"/>
    </source>
</evidence>
<dbReference type="InterPro" id="IPR003937">
    <property type="entry name" value="K_chnl_volt-dep_KCNQ"/>
</dbReference>